<evidence type="ECO:0000313" key="8">
    <source>
        <dbReference type="Proteomes" id="UP001642360"/>
    </source>
</evidence>
<dbReference type="PANTHER" id="PTHR48047:SF107">
    <property type="entry name" value="UDP-GLYCOSYLTRANSFERASE 92A1-LIKE"/>
    <property type="match status" value="1"/>
</dbReference>
<accession>A0ABC8RES5</accession>
<dbReference type="Pfam" id="PF26168">
    <property type="entry name" value="Glyco_transf_N"/>
    <property type="match status" value="1"/>
</dbReference>
<dbReference type="FunFam" id="3.40.50.2000:FF:000103">
    <property type="entry name" value="Glycosyltransferase"/>
    <property type="match status" value="1"/>
</dbReference>
<evidence type="ECO:0000256" key="5">
    <source>
        <dbReference type="RuleBase" id="RU362057"/>
    </source>
</evidence>
<dbReference type="CDD" id="cd03784">
    <property type="entry name" value="GT1_Gtf-like"/>
    <property type="match status" value="1"/>
</dbReference>
<dbReference type="InterPro" id="IPR035595">
    <property type="entry name" value="UDP_glycos_trans_CS"/>
</dbReference>
<sequence length="506" mass="55546">MGGSHEHIVLLPFMAQGHLIPFLALAKQIHQKTGFTITIATTPLNANYLNSTIAKDSTTTTTTTAAQPQIQVVALPFNSSSHGLPPNTETTESLPLHQIINLFHASSALEPPFRQLISDIAGKDGRTPLCIISDVFMGWANGVAKSFETVNVSFTTGGAYGTAAYVSLWQNLPHRSNEGSDEFNLPGFPDSCHFHVSQLHQFLRAADGTDSWSQFFQPQLSLSLGSVGWLCNTVEAIEPLGFKVLRNYTKLPVWCIGPLLPPSMLKRSSSSNLKIIGDRTGKEPGLSAEKCIEWLDLHPHGSVLYISFGSQNTVSASQMMELANGLEDSGKPFIWVIRPPIGFDLKGEFRSKWLPEEFEKRMVESRKGLLVHKWAPQLEVLSHKSTGAFLTHCGWNSVLESLSQGVPMIGWPLAAEQGYNSKMLVEEMGVCVELTRGVQSTLVREEVKKVIEIVMDKEAGGERMKKKAVQIGELMRAAVTEEGGQKGSALQAMDDFVSFLQSERKL</sequence>
<gene>
    <name evidence="7" type="ORF">ILEXP_LOCUS11193</name>
</gene>
<keyword evidence="2 4" id="KW-0328">Glycosyltransferase</keyword>
<dbReference type="Pfam" id="PF00201">
    <property type="entry name" value="UDPGT"/>
    <property type="match status" value="1"/>
</dbReference>
<dbReference type="Gene3D" id="3.40.50.2000">
    <property type="entry name" value="Glycogen Phosphorylase B"/>
    <property type="match status" value="2"/>
</dbReference>
<reference evidence="7 8" key="1">
    <citation type="submission" date="2024-02" db="EMBL/GenBank/DDBJ databases">
        <authorList>
            <person name="Vignale AGUSTIN F."/>
            <person name="Sosa J E."/>
            <person name="Modenutti C."/>
        </authorList>
    </citation>
    <scope>NUCLEOTIDE SEQUENCE [LARGE SCALE GENOMIC DNA]</scope>
</reference>
<dbReference type="PROSITE" id="PS00375">
    <property type="entry name" value="UDPGT"/>
    <property type="match status" value="1"/>
</dbReference>
<keyword evidence="3 4" id="KW-0808">Transferase</keyword>
<evidence type="ECO:0000256" key="2">
    <source>
        <dbReference type="ARBA" id="ARBA00022676"/>
    </source>
</evidence>
<evidence type="ECO:0000259" key="6">
    <source>
        <dbReference type="Pfam" id="PF26168"/>
    </source>
</evidence>
<organism evidence="7 8">
    <name type="scientific">Ilex paraguariensis</name>
    <name type="common">yerba mate</name>
    <dbReference type="NCBI Taxonomy" id="185542"/>
    <lineage>
        <taxon>Eukaryota</taxon>
        <taxon>Viridiplantae</taxon>
        <taxon>Streptophyta</taxon>
        <taxon>Embryophyta</taxon>
        <taxon>Tracheophyta</taxon>
        <taxon>Spermatophyta</taxon>
        <taxon>Magnoliopsida</taxon>
        <taxon>eudicotyledons</taxon>
        <taxon>Gunneridae</taxon>
        <taxon>Pentapetalae</taxon>
        <taxon>asterids</taxon>
        <taxon>campanulids</taxon>
        <taxon>Aquifoliales</taxon>
        <taxon>Aquifoliaceae</taxon>
        <taxon>Ilex</taxon>
    </lineage>
</organism>
<evidence type="ECO:0000313" key="7">
    <source>
        <dbReference type="EMBL" id="CAK9143478.1"/>
    </source>
</evidence>
<proteinExistence type="inferred from homology"/>
<dbReference type="PANTHER" id="PTHR48047">
    <property type="entry name" value="GLYCOSYLTRANSFERASE"/>
    <property type="match status" value="1"/>
</dbReference>
<feature type="domain" description="Glycosyltransferase N-terminal" evidence="6">
    <location>
        <begin position="8"/>
        <end position="260"/>
    </location>
</feature>
<dbReference type="EMBL" id="CAUOFW020001303">
    <property type="protein sequence ID" value="CAK9143478.1"/>
    <property type="molecule type" value="Genomic_DNA"/>
</dbReference>
<dbReference type="InterPro" id="IPR002213">
    <property type="entry name" value="UDP_glucos_trans"/>
</dbReference>
<comment type="similarity">
    <text evidence="1 4">Belongs to the UDP-glycosyltransferase family.</text>
</comment>
<name>A0ABC8RES5_9AQUA</name>
<evidence type="ECO:0000256" key="3">
    <source>
        <dbReference type="ARBA" id="ARBA00022679"/>
    </source>
</evidence>
<dbReference type="GO" id="GO:0016757">
    <property type="term" value="F:glycosyltransferase activity"/>
    <property type="evidence" value="ECO:0007669"/>
    <property type="project" value="UniProtKB-KW"/>
</dbReference>
<keyword evidence="8" id="KW-1185">Reference proteome</keyword>
<dbReference type="SUPFAM" id="SSF53756">
    <property type="entry name" value="UDP-Glycosyltransferase/glycogen phosphorylase"/>
    <property type="match status" value="1"/>
</dbReference>
<dbReference type="EC" id="2.4.1.-" evidence="5"/>
<dbReference type="InterPro" id="IPR058980">
    <property type="entry name" value="Glyco_transf_N"/>
</dbReference>
<dbReference type="FunFam" id="3.40.50.2000:FF:000064">
    <property type="entry name" value="Glycosyltransferase"/>
    <property type="match status" value="1"/>
</dbReference>
<comment type="caution">
    <text evidence="7">The sequence shown here is derived from an EMBL/GenBank/DDBJ whole genome shotgun (WGS) entry which is preliminary data.</text>
</comment>
<dbReference type="Proteomes" id="UP001642360">
    <property type="component" value="Unassembled WGS sequence"/>
</dbReference>
<dbReference type="AlphaFoldDB" id="A0ABC8RES5"/>
<evidence type="ECO:0000256" key="4">
    <source>
        <dbReference type="RuleBase" id="RU003718"/>
    </source>
</evidence>
<evidence type="ECO:0000256" key="1">
    <source>
        <dbReference type="ARBA" id="ARBA00009995"/>
    </source>
</evidence>
<protein>
    <recommendedName>
        <fullName evidence="5">Glycosyltransferase</fullName>
        <ecNumber evidence="5">2.4.1.-</ecNumber>
    </recommendedName>
</protein>